<feature type="domain" description="GST C-terminal" evidence="9">
    <location>
        <begin position="380"/>
        <end position="563"/>
    </location>
</feature>
<keyword evidence="11" id="KW-1185">Reference proteome</keyword>
<accession>A0A0E0NPB9</accession>
<dbReference type="CDD" id="cd03187">
    <property type="entry name" value="GST_C_Phi"/>
    <property type="match status" value="1"/>
</dbReference>
<dbReference type="Gene3D" id="1.20.1050.10">
    <property type="match status" value="3"/>
</dbReference>
<dbReference type="SFLD" id="SFLDG00358">
    <property type="entry name" value="Main_(cytGST)"/>
    <property type="match status" value="1"/>
</dbReference>
<comment type="function">
    <text evidence="1">Conjugation of reduced glutathione to a wide number of exogenous and endogenous hydrophobic electrophiles.</text>
</comment>
<dbReference type="eggNOG" id="KOG0867">
    <property type="taxonomic scope" value="Eukaryota"/>
</dbReference>
<dbReference type="SFLD" id="SFLDG01154">
    <property type="entry name" value="Main.5:_Phi-like"/>
    <property type="match status" value="1"/>
</dbReference>
<evidence type="ECO:0000256" key="7">
    <source>
        <dbReference type="SAM" id="MobiDB-lite"/>
    </source>
</evidence>
<comment type="catalytic activity">
    <reaction evidence="5">
        <text>RX + glutathione = an S-substituted glutathione + a halide anion + H(+)</text>
        <dbReference type="Rhea" id="RHEA:16437"/>
        <dbReference type="ChEBI" id="CHEBI:15378"/>
        <dbReference type="ChEBI" id="CHEBI:16042"/>
        <dbReference type="ChEBI" id="CHEBI:17792"/>
        <dbReference type="ChEBI" id="CHEBI:57925"/>
        <dbReference type="ChEBI" id="CHEBI:90779"/>
        <dbReference type="EC" id="2.5.1.18"/>
    </reaction>
</comment>
<dbReference type="EC" id="2.5.1.18" evidence="3"/>
<dbReference type="PROSITE" id="PS50404">
    <property type="entry name" value="GST_NTER"/>
    <property type="match status" value="2"/>
</dbReference>
<protein>
    <recommendedName>
        <fullName evidence="3">glutathione transferase</fullName>
        <ecNumber evidence="3">2.5.1.18</ecNumber>
    </recommendedName>
</protein>
<dbReference type="InterPro" id="IPR036249">
    <property type="entry name" value="Thioredoxin-like_sf"/>
</dbReference>
<feature type="domain" description="GST N-terminal" evidence="8">
    <location>
        <begin position="3"/>
        <end position="93"/>
    </location>
</feature>
<dbReference type="SUPFAM" id="SSF47616">
    <property type="entry name" value="GST C-terminal domain-like"/>
    <property type="match status" value="2"/>
</dbReference>
<sequence>MAAGLQVFGQPASTDVARVLTCLFEKNLEFELIRIDTFKKEHKLPEFIKLRALGNETITHDPTGQVTFKHGDKTLVDSRAICRYLSTQFPDDGNRTIYGTGSLERASIEQWLQAEAQSFDAPSSELVFHLAFAPQLNIPADEARIAENERKLQQMLNVYDEILAKNKYLAGDEFTLADLSHLPNSHYIVNARSPRGKKLFTSKKHVARWYEEISNRASWKQVVKMQSEHPGAFDENNMLAIDDDLNRRFAGGDSNLEQRRIRRGCRSAATLEYRCGRDSVQPPTATEMAPASVKVFGSPTSAEVARVLMCLFEKDVEFQLVRVDAYRGTQRMPQYLKLQPLGEALTFEDDNLTLSESRGILRHIAHKYARQGNPDLIGTGALERASIEQWLQTEAQSFDVPSAEMVYSLAFLPPNMPKQNDNGNGNGNGYGNSNGSEVQVANASSKRVVAGATDGKTAASGANGNKQQQKEEEMRKVFEKSKKDLEKLLDIYEQRLEEAAYLAGDKFTIADLSHLPNADRLASDPRSRRMFEARKNVSRWWNNISSRESWEYVKSLQRPPSAAHAGNAQQQQQQQSPSADNNYQHQQGQGQGQQHYRNEQVENYNN</sequence>
<dbReference type="EnsemblPlants" id="ORUFI03G02500.1">
    <property type="protein sequence ID" value="ORUFI03G02500.1"/>
    <property type="gene ID" value="ORUFI03G02500"/>
</dbReference>
<dbReference type="InterPro" id="IPR010987">
    <property type="entry name" value="Glutathione-S-Trfase_C-like"/>
</dbReference>
<dbReference type="OMA" id="RRESWAY"/>
<evidence type="ECO:0000259" key="8">
    <source>
        <dbReference type="PROSITE" id="PS50404"/>
    </source>
</evidence>
<dbReference type="PROSITE" id="PS50405">
    <property type="entry name" value="GST_CTER"/>
    <property type="match status" value="2"/>
</dbReference>
<feature type="region of interest" description="Disordered" evidence="7">
    <location>
        <begin position="555"/>
        <end position="606"/>
    </location>
</feature>
<organism evidence="10 11">
    <name type="scientific">Oryza rufipogon</name>
    <name type="common">Brownbeard rice</name>
    <name type="synonym">Asian wild rice</name>
    <dbReference type="NCBI Taxonomy" id="4529"/>
    <lineage>
        <taxon>Eukaryota</taxon>
        <taxon>Viridiplantae</taxon>
        <taxon>Streptophyta</taxon>
        <taxon>Embryophyta</taxon>
        <taxon>Tracheophyta</taxon>
        <taxon>Spermatophyta</taxon>
        <taxon>Magnoliopsida</taxon>
        <taxon>Liliopsida</taxon>
        <taxon>Poales</taxon>
        <taxon>Poaceae</taxon>
        <taxon>BOP clade</taxon>
        <taxon>Oryzoideae</taxon>
        <taxon>Oryzeae</taxon>
        <taxon>Oryzinae</taxon>
        <taxon>Oryza</taxon>
    </lineage>
</organism>
<evidence type="ECO:0000256" key="6">
    <source>
        <dbReference type="SAM" id="Coils"/>
    </source>
</evidence>
<dbReference type="InterPro" id="IPR034347">
    <property type="entry name" value="GST_Phi_C"/>
</dbReference>
<dbReference type="Gramene" id="ORUFI03G02500.1">
    <property type="protein sequence ID" value="ORUFI03G02500.1"/>
    <property type="gene ID" value="ORUFI03G02500"/>
</dbReference>
<dbReference type="InterPro" id="IPR004046">
    <property type="entry name" value="GST_C"/>
</dbReference>
<name>A0A0E0NPB9_ORYRU</name>
<dbReference type="GO" id="GO:0005737">
    <property type="term" value="C:cytoplasm"/>
    <property type="evidence" value="ECO:0007669"/>
    <property type="project" value="TreeGrafter"/>
</dbReference>
<dbReference type="InterPro" id="IPR036282">
    <property type="entry name" value="Glutathione-S-Trfase_C_sf"/>
</dbReference>
<dbReference type="PANTHER" id="PTHR43900">
    <property type="entry name" value="GLUTATHIONE S-TRANSFERASE RHO"/>
    <property type="match status" value="1"/>
</dbReference>
<dbReference type="Pfam" id="PF00043">
    <property type="entry name" value="GST_C"/>
    <property type="match status" value="2"/>
</dbReference>
<proteinExistence type="inferred from homology"/>
<dbReference type="PANTHER" id="PTHR43900:SF38">
    <property type="entry name" value="GLUTATHIONE S-TRANSFERASE, N-TERMINAL DOMAIN CONTAINING PROTEIN, EXPRESSED"/>
    <property type="match status" value="1"/>
</dbReference>
<feature type="domain" description="GST C-terminal" evidence="9">
    <location>
        <begin position="101"/>
        <end position="233"/>
    </location>
</feature>
<dbReference type="Pfam" id="PF02798">
    <property type="entry name" value="GST_N"/>
    <property type="match status" value="2"/>
</dbReference>
<evidence type="ECO:0000256" key="4">
    <source>
        <dbReference type="ARBA" id="ARBA00022679"/>
    </source>
</evidence>
<evidence type="ECO:0000256" key="5">
    <source>
        <dbReference type="ARBA" id="ARBA00047960"/>
    </source>
</evidence>
<dbReference type="GO" id="GO:0004364">
    <property type="term" value="F:glutathione transferase activity"/>
    <property type="evidence" value="ECO:0007669"/>
    <property type="project" value="UniProtKB-EC"/>
</dbReference>
<evidence type="ECO:0000259" key="9">
    <source>
        <dbReference type="PROSITE" id="PS50405"/>
    </source>
</evidence>
<evidence type="ECO:0000313" key="11">
    <source>
        <dbReference type="Proteomes" id="UP000008022"/>
    </source>
</evidence>
<dbReference type="GO" id="GO:0006749">
    <property type="term" value="P:glutathione metabolic process"/>
    <property type="evidence" value="ECO:0007669"/>
    <property type="project" value="TreeGrafter"/>
</dbReference>
<dbReference type="FunFam" id="1.20.1050.10:FF:000042">
    <property type="entry name" value="Glutathione S-transferase F9"/>
    <property type="match status" value="1"/>
</dbReference>
<reference evidence="11" key="1">
    <citation type="submission" date="2013-06" db="EMBL/GenBank/DDBJ databases">
        <authorList>
            <person name="Zhao Q."/>
        </authorList>
    </citation>
    <scope>NUCLEOTIDE SEQUENCE</scope>
    <source>
        <strain evidence="11">cv. W1943</strain>
    </source>
</reference>
<evidence type="ECO:0000313" key="10">
    <source>
        <dbReference type="EnsemblPlants" id="ORUFI03G02500.1"/>
    </source>
</evidence>
<dbReference type="HOGENOM" id="CLU_487808_0_0_1"/>
<dbReference type="GO" id="GO:0009635">
    <property type="term" value="P:response to herbicide"/>
    <property type="evidence" value="ECO:0007669"/>
    <property type="project" value="UniProtKB-ARBA"/>
</dbReference>
<dbReference type="Gene3D" id="3.40.30.10">
    <property type="entry name" value="Glutaredoxin"/>
    <property type="match status" value="2"/>
</dbReference>
<dbReference type="SUPFAM" id="SSF52833">
    <property type="entry name" value="Thioredoxin-like"/>
    <property type="match status" value="2"/>
</dbReference>
<dbReference type="InterPro" id="IPR040079">
    <property type="entry name" value="Glutathione_S-Trfase"/>
</dbReference>
<reference evidence="10" key="2">
    <citation type="submission" date="2015-06" db="UniProtKB">
        <authorList>
            <consortium name="EnsemblPlants"/>
        </authorList>
    </citation>
    <scope>IDENTIFICATION</scope>
</reference>
<keyword evidence="6" id="KW-0175">Coiled coil</keyword>
<evidence type="ECO:0000256" key="3">
    <source>
        <dbReference type="ARBA" id="ARBA00012452"/>
    </source>
</evidence>
<feature type="compositionally biased region" description="Low complexity" evidence="7">
    <location>
        <begin position="584"/>
        <end position="595"/>
    </location>
</feature>
<feature type="region of interest" description="Disordered" evidence="7">
    <location>
        <begin position="416"/>
        <end position="471"/>
    </location>
</feature>
<feature type="coiled-coil region" evidence="6">
    <location>
        <begin position="475"/>
        <end position="502"/>
    </location>
</feature>
<feature type="domain" description="GST N-terminal" evidence="8">
    <location>
        <begin position="291"/>
        <end position="372"/>
    </location>
</feature>
<dbReference type="STRING" id="4529.A0A0E0NPB9"/>
<keyword evidence="4" id="KW-0808">Transferase</keyword>
<dbReference type="Proteomes" id="UP000008022">
    <property type="component" value="Unassembled WGS sequence"/>
</dbReference>
<dbReference type="FunFam" id="3.40.30.10:FF:000016">
    <property type="entry name" value="Glutathione S-transferase F2"/>
    <property type="match status" value="2"/>
</dbReference>
<dbReference type="FunFam" id="1.20.1050.10:FF:000004">
    <property type="entry name" value="Glutathione S-transferase F2"/>
    <property type="match status" value="1"/>
</dbReference>
<dbReference type="InterPro" id="IPR004045">
    <property type="entry name" value="Glutathione_S-Trfase_N"/>
</dbReference>
<evidence type="ECO:0000256" key="2">
    <source>
        <dbReference type="ARBA" id="ARBA00010128"/>
    </source>
</evidence>
<dbReference type="SFLD" id="SFLDS00019">
    <property type="entry name" value="Glutathione_Transferase_(cytos"/>
    <property type="match status" value="1"/>
</dbReference>
<comment type="similarity">
    <text evidence="2">Belongs to the GST superfamily. Phi family.</text>
</comment>
<dbReference type="GO" id="GO:0043295">
    <property type="term" value="F:glutathione binding"/>
    <property type="evidence" value="ECO:0007669"/>
    <property type="project" value="TreeGrafter"/>
</dbReference>
<dbReference type="AlphaFoldDB" id="A0A0E0NPB9"/>
<evidence type="ECO:0000256" key="1">
    <source>
        <dbReference type="ARBA" id="ARBA00003701"/>
    </source>
</evidence>